<dbReference type="KEGG" id="mya:MORIYA_1250"/>
<sequence>MSRRGYAVTIVIRTCLPTYYMDKINRQFIPQLIYLQHKNTYCSLLHIIENIKKATHLSRYNSLLIVSILTE</sequence>
<dbReference type="Proteomes" id="UP000250163">
    <property type="component" value="Chromosome MORIYA"/>
</dbReference>
<evidence type="ECO:0000313" key="1">
    <source>
        <dbReference type="EMBL" id="SQD77728.1"/>
    </source>
</evidence>
<proteinExistence type="predicted"/>
<dbReference type="AlphaFoldDB" id="A0A330LPF8"/>
<keyword evidence="2" id="KW-1185">Reference proteome</keyword>
<protein>
    <submittedName>
        <fullName evidence="1">Uncharacterized protein</fullName>
    </submittedName>
</protein>
<reference evidence="2" key="1">
    <citation type="submission" date="2018-05" db="EMBL/GenBank/DDBJ databases">
        <authorList>
            <person name="Cea G.-C."/>
            <person name="William W."/>
        </authorList>
    </citation>
    <scope>NUCLEOTIDE SEQUENCE [LARGE SCALE GENOMIC DNA]</scope>
    <source>
        <strain evidence="2">DB21MT 5</strain>
    </source>
</reference>
<organism evidence="1 2">
    <name type="scientific">Moritella yayanosii</name>
    <dbReference type="NCBI Taxonomy" id="69539"/>
    <lineage>
        <taxon>Bacteria</taxon>
        <taxon>Pseudomonadati</taxon>
        <taxon>Pseudomonadota</taxon>
        <taxon>Gammaproteobacteria</taxon>
        <taxon>Alteromonadales</taxon>
        <taxon>Moritellaceae</taxon>
        <taxon>Moritella</taxon>
    </lineage>
</organism>
<accession>A0A330LPF8</accession>
<gene>
    <name evidence="1" type="ORF">MORIYA_1250</name>
</gene>
<dbReference type="EMBL" id="LS483250">
    <property type="protein sequence ID" value="SQD77728.1"/>
    <property type="molecule type" value="Genomic_DNA"/>
</dbReference>
<name>A0A330LPF8_9GAMM</name>
<evidence type="ECO:0000313" key="2">
    <source>
        <dbReference type="Proteomes" id="UP000250163"/>
    </source>
</evidence>